<dbReference type="Proteomes" id="UP000184267">
    <property type="component" value="Unassembled WGS sequence"/>
</dbReference>
<dbReference type="InterPro" id="IPR058525">
    <property type="entry name" value="DUF8212"/>
</dbReference>
<dbReference type="OrthoDB" id="5122891at2759"/>
<reference evidence="3 4" key="1">
    <citation type="submission" date="2016-10" db="EMBL/GenBank/DDBJ databases">
        <title>Genome sequence of the basidiomycete white-rot fungus Trametes pubescens.</title>
        <authorList>
            <person name="Makela M.R."/>
            <person name="Granchi Z."/>
            <person name="Peng M."/>
            <person name="De Vries R.P."/>
            <person name="Grigoriev I."/>
            <person name="Riley R."/>
            <person name="Hilden K."/>
        </authorList>
    </citation>
    <scope>NUCLEOTIDE SEQUENCE [LARGE SCALE GENOMIC DNA]</scope>
    <source>
        <strain evidence="3 4">FBCC735</strain>
    </source>
</reference>
<protein>
    <submittedName>
        <fullName evidence="3">Vegetative incompatibility protein HET-E-1</fullName>
    </submittedName>
</protein>
<sequence length="617" mass="68277">MWLLDTEDGTFHHIDRPREHRYAILSHVWDLTGEQSFQDLIALQVEASKKQSRLKRIFTSTAAAATPAGGALARASAKIRGCCALARRHGYRWVWIDSCCIDKTSSTALSEAINSMYEWYAAADVCFAFLADVSDDHDPRLRDSKFRRSRWWTRGWTLQELIAPATVVFVSAEWRLLGTKASLADLVEEVAGIESAVLTHEKSLDVVSVAQRMTWAAKRQTTRVEDKAYSLLGIFGVNMSTIYGEGANAFIRLQEEILRQVPDQSIFAWGPWLRDDAVLYKNLGPYSVSDDGRYWQSRNLFAWSPDAFVNSGGISSIPPETFQKRFGIPSLLSEYNVTSYGMRSRFPLIPIQHGSEKTTYLALLGCEDADGRVIALLLYPQPEAAGRFYVGHYVGRPQVPPNSYFRAVSLSDSRIQQLASTVEVMDVCIPYRASPTAQRAPVVALTLPTFKCPCDIVVPTWFVASIEKAGLSVSVAGEDNVLHVSEVASPQDSAITLRAAGECIHIRIGRCQCRGRFLCVSIAGTARTIGPSTTPSRASTLVGSVDTKLSVATAKRQDLPPRCPADHVAVWENWSKDFACGGRILHLKFDTWITRADMYSLAIEVESLEPTPAPESA</sequence>
<name>A0A1M2V5K0_TRAPU</name>
<dbReference type="OMA" id="AWSPDAF"/>
<dbReference type="EMBL" id="MNAD01001644">
    <property type="protein sequence ID" value="OJT02909.1"/>
    <property type="molecule type" value="Genomic_DNA"/>
</dbReference>
<evidence type="ECO:0000313" key="4">
    <source>
        <dbReference type="Proteomes" id="UP000184267"/>
    </source>
</evidence>
<dbReference type="PANTHER" id="PTHR10622">
    <property type="entry name" value="HET DOMAIN-CONTAINING PROTEIN"/>
    <property type="match status" value="1"/>
</dbReference>
<dbReference type="InterPro" id="IPR010730">
    <property type="entry name" value="HET"/>
</dbReference>
<feature type="domain" description="DUF8212" evidence="2">
    <location>
        <begin position="248"/>
        <end position="431"/>
    </location>
</feature>
<dbReference type="Pfam" id="PF26640">
    <property type="entry name" value="DUF8212"/>
    <property type="match status" value="1"/>
</dbReference>
<gene>
    <name evidence="3" type="ORF">TRAPUB_6579</name>
</gene>
<keyword evidence="4" id="KW-1185">Reference proteome</keyword>
<evidence type="ECO:0000259" key="1">
    <source>
        <dbReference type="Pfam" id="PF06985"/>
    </source>
</evidence>
<dbReference type="STRING" id="154538.A0A1M2V5K0"/>
<proteinExistence type="predicted"/>
<evidence type="ECO:0000259" key="2">
    <source>
        <dbReference type="Pfam" id="PF26640"/>
    </source>
</evidence>
<organism evidence="3 4">
    <name type="scientific">Trametes pubescens</name>
    <name type="common">White-rot fungus</name>
    <dbReference type="NCBI Taxonomy" id="154538"/>
    <lineage>
        <taxon>Eukaryota</taxon>
        <taxon>Fungi</taxon>
        <taxon>Dikarya</taxon>
        <taxon>Basidiomycota</taxon>
        <taxon>Agaricomycotina</taxon>
        <taxon>Agaricomycetes</taxon>
        <taxon>Polyporales</taxon>
        <taxon>Polyporaceae</taxon>
        <taxon>Trametes</taxon>
    </lineage>
</organism>
<dbReference type="Pfam" id="PF06985">
    <property type="entry name" value="HET"/>
    <property type="match status" value="1"/>
</dbReference>
<feature type="domain" description="Heterokaryon incompatibility" evidence="1">
    <location>
        <begin position="22"/>
        <end position="143"/>
    </location>
</feature>
<accession>A0A1M2V5K0</accession>
<dbReference type="AlphaFoldDB" id="A0A1M2V5K0"/>
<comment type="caution">
    <text evidence="3">The sequence shown here is derived from an EMBL/GenBank/DDBJ whole genome shotgun (WGS) entry which is preliminary data.</text>
</comment>
<evidence type="ECO:0000313" key="3">
    <source>
        <dbReference type="EMBL" id="OJT02909.1"/>
    </source>
</evidence>
<dbReference type="PANTHER" id="PTHR10622:SF10">
    <property type="entry name" value="HET DOMAIN-CONTAINING PROTEIN"/>
    <property type="match status" value="1"/>
</dbReference>